<keyword evidence="2" id="KW-0614">Plasmid</keyword>
<accession>A0A7U5MRA4</accession>
<name>A0A7U5MRA4_MYCIT</name>
<dbReference type="Proteomes" id="UP000198286">
    <property type="component" value="Plasmid unnamed 1"/>
</dbReference>
<gene>
    <name evidence="1" type="ORF">MYCOZU2_03984</name>
    <name evidence="2" type="ORF">MYCOZU2_05939</name>
</gene>
<proteinExistence type="predicted"/>
<dbReference type="AlphaFoldDB" id="A0A7U5MRA4"/>
<geneLocation type="plasmid" evidence="2 3">
    <name>unnamed 1</name>
</geneLocation>
<dbReference type="EMBL" id="CP015268">
    <property type="protein sequence ID" value="ASL18284.1"/>
    <property type="molecule type" value="Genomic_DNA"/>
</dbReference>
<dbReference type="Proteomes" id="UP000198286">
    <property type="component" value="Chromosome"/>
</dbReference>
<organism evidence="2 3">
    <name type="scientific">Mycobacterium intracellulare subsp. chimaera</name>
    <dbReference type="NCBI Taxonomy" id="222805"/>
    <lineage>
        <taxon>Bacteria</taxon>
        <taxon>Bacillati</taxon>
        <taxon>Actinomycetota</taxon>
        <taxon>Actinomycetes</taxon>
        <taxon>Mycobacteriales</taxon>
        <taxon>Mycobacteriaceae</taxon>
        <taxon>Mycobacterium</taxon>
        <taxon>Mycobacterium avium complex (MAC)</taxon>
    </lineage>
</organism>
<evidence type="ECO:0000313" key="3">
    <source>
        <dbReference type="Proteomes" id="UP000198286"/>
    </source>
</evidence>
<dbReference type="EMBL" id="CP015267">
    <property type="protein sequence ID" value="ASL16357.1"/>
    <property type="molecule type" value="Genomic_DNA"/>
</dbReference>
<sequence>MGLDVFKIRRSRAVADMVNTSTILRGTQWCAATFLPLPSLSSSSQRTTEPLVRLIYSLREAL</sequence>
<evidence type="ECO:0000313" key="2">
    <source>
        <dbReference type="EMBL" id="ASL18284.1"/>
    </source>
</evidence>
<evidence type="ECO:0000313" key="1">
    <source>
        <dbReference type="EMBL" id="ASL16357.1"/>
    </source>
</evidence>
<reference evidence="2 3" key="1">
    <citation type="journal article" date="2017" name="Lancet Infect. Dis.">
        <title>Global outbreak of severe Mycobacterium chimaera disease after cardiac surgery: a molecular epidemiological study.</title>
        <authorList>
            <person name="van Ingen J."/>
            <person name="Kohl T."/>
            <person name="Kranzer K."/>
            <person name="Hasse B."/>
            <person name="Keller P."/>
            <person name="Szafranska A."/>
            <person name="Hillemann D."/>
            <person name="Chand M."/>
            <person name="Schreiber P."/>
            <person name="Sommerstein R."/>
            <person name="Berger C."/>
            <person name="Genoni M."/>
            <person name="Ruegg C."/>
            <person name="Troillet N."/>
            <person name="Widmer A.F."/>
            <person name="Becker S.L."/>
            <person name="Herrmann M."/>
            <person name="Eckmanns T."/>
            <person name="Haller S."/>
            <person name="Hoeller C."/>
            <person name="Debast S.B."/>
            <person name="Wolfhagen M.J."/>
            <person name="Hopman J."/>
            <person name="Kluytmans J."/>
            <person name="Langelaar M."/>
            <person name="Notermans D.W."/>
            <person name="ten Oever J."/>
            <person name="van den Barselaar P."/>
            <person name="Vonk A.B.A."/>
            <person name="Vos M.C."/>
            <person name="Ahmed N."/>
            <person name="Brown T."/>
            <person name="Crook D."/>
            <person name="Lamagni T."/>
            <person name="Phin N."/>
            <person name="Smith E.G."/>
            <person name="Zambon M."/>
            <person name="Serr A."/>
            <person name="Goetting T."/>
            <person name="Ebner W."/>
            <person name="Thuermer A."/>
            <person name="Utpatel C."/>
            <person name="Sproer C."/>
            <person name="Bunk B."/>
            <person name="Nubel U."/>
            <person name="Bloemberg G."/>
            <person name="Bottger E."/>
            <person name="Niemann S."/>
            <person name="Wagner D."/>
            <person name="Sax H."/>
        </authorList>
    </citation>
    <scope>NUCLEOTIDE SEQUENCE [LARGE SCALE GENOMIC DNA]</scope>
    <source>
        <strain evidence="2 3">ZUERICH-2</strain>
        <plasmid evidence="2 3">unnamed 1</plasmid>
    </source>
</reference>
<protein>
    <submittedName>
        <fullName evidence="2">Uncharacterized protein</fullName>
    </submittedName>
</protein>